<organism evidence="3">
    <name type="scientific">Anisakis simplex</name>
    <name type="common">Herring worm</name>
    <dbReference type="NCBI Taxonomy" id="6269"/>
    <lineage>
        <taxon>Eukaryota</taxon>
        <taxon>Metazoa</taxon>
        <taxon>Ecdysozoa</taxon>
        <taxon>Nematoda</taxon>
        <taxon>Chromadorea</taxon>
        <taxon>Rhabditida</taxon>
        <taxon>Spirurina</taxon>
        <taxon>Ascaridomorpha</taxon>
        <taxon>Ascaridoidea</taxon>
        <taxon>Anisakidae</taxon>
        <taxon>Anisakis</taxon>
        <taxon>Anisakis simplex complex</taxon>
    </lineage>
</organism>
<evidence type="ECO:0000256" key="1">
    <source>
        <dbReference type="ARBA" id="ARBA00023054"/>
    </source>
</evidence>
<dbReference type="InterPro" id="IPR014751">
    <property type="entry name" value="XRCC4-like_C"/>
</dbReference>
<dbReference type="WBParaSite" id="ASIM_0000685801-mRNA-1">
    <property type="protein sequence ID" value="ASIM_0000685801-mRNA-1"/>
    <property type="gene ID" value="ASIM_0000685801"/>
</dbReference>
<reference evidence="3" key="1">
    <citation type="submission" date="2017-02" db="UniProtKB">
        <authorList>
            <consortium name="WormBaseParasite"/>
        </authorList>
    </citation>
    <scope>IDENTIFICATION</scope>
</reference>
<dbReference type="AlphaFoldDB" id="A0A0M3JGV0"/>
<sequence length="120" mass="13766">LSAELDGAQREVRNQSTDLIKMKANYEELMETVEGLRRENKGLSSEIKDLGDQLSDGGRAQHETQKIIRRLEVEKEELQRGLDEAEGALEAEESKVMRAQVEVAEIRSEVEKRIREKEEE</sequence>
<dbReference type="Gene3D" id="1.20.5.370">
    <property type="match status" value="1"/>
</dbReference>
<dbReference type="FunFam" id="1.20.5.370:FF:000008">
    <property type="entry name" value="Myosin heavy chain"/>
    <property type="match status" value="1"/>
</dbReference>
<keyword evidence="1 2" id="KW-0175">Coiled coil</keyword>
<proteinExistence type="predicted"/>
<evidence type="ECO:0000313" key="3">
    <source>
        <dbReference type="WBParaSite" id="ASIM_0000685801-mRNA-1"/>
    </source>
</evidence>
<name>A0A0M3JGV0_ANISI</name>
<evidence type="ECO:0000256" key="2">
    <source>
        <dbReference type="SAM" id="Coils"/>
    </source>
</evidence>
<accession>A0A0M3JGV0</accession>
<protein>
    <submittedName>
        <fullName evidence="3">Myosin_tail_1 domain-containing protein</fullName>
    </submittedName>
</protein>
<dbReference type="SUPFAM" id="SSF90257">
    <property type="entry name" value="Myosin rod fragments"/>
    <property type="match status" value="1"/>
</dbReference>
<feature type="coiled-coil region" evidence="2">
    <location>
        <begin position="5"/>
        <end position="109"/>
    </location>
</feature>